<evidence type="ECO:0000256" key="7">
    <source>
        <dbReference type="SAM" id="Phobius"/>
    </source>
</evidence>
<dbReference type="PROSITE" id="PS00061">
    <property type="entry name" value="ADH_SHORT"/>
    <property type="match status" value="1"/>
</dbReference>
<evidence type="ECO:0000256" key="6">
    <source>
        <dbReference type="SAM" id="MobiDB-lite"/>
    </source>
</evidence>
<feature type="transmembrane region" description="Helical" evidence="7">
    <location>
        <begin position="7"/>
        <end position="27"/>
    </location>
</feature>
<dbReference type="InterPro" id="IPR020904">
    <property type="entry name" value="Sc_DH/Rdtase_CS"/>
</dbReference>
<keyword evidence="7" id="KW-0812">Transmembrane</keyword>
<protein>
    <submittedName>
        <fullName evidence="8">11-beta-hydroxysteroid dehydrogenase-like</fullName>
    </submittedName>
</protein>
<dbReference type="InterPro" id="IPR036291">
    <property type="entry name" value="NAD(P)-bd_dom_sf"/>
</dbReference>
<evidence type="ECO:0000256" key="5">
    <source>
        <dbReference type="RuleBase" id="RU000363"/>
    </source>
</evidence>
<dbReference type="EMBL" id="JABWDY010021166">
    <property type="protein sequence ID" value="KAF5192575.1"/>
    <property type="molecule type" value="Genomic_DNA"/>
</dbReference>
<evidence type="ECO:0000256" key="1">
    <source>
        <dbReference type="ARBA" id="ARBA00004606"/>
    </source>
</evidence>
<proteinExistence type="inferred from homology"/>
<dbReference type="GO" id="GO:0016491">
    <property type="term" value="F:oxidoreductase activity"/>
    <property type="evidence" value="ECO:0007669"/>
    <property type="project" value="UniProtKB-KW"/>
</dbReference>
<feature type="compositionally biased region" description="Polar residues" evidence="6">
    <location>
        <begin position="342"/>
        <end position="359"/>
    </location>
</feature>
<reference evidence="8 9" key="1">
    <citation type="submission" date="2020-06" db="EMBL/GenBank/DDBJ databases">
        <title>Transcriptomic and genomic resources for Thalictrum thalictroides and T. hernandezii: Facilitating candidate gene discovery in an emerging model plant lineage.</title>
        <authorList>
            <person name="Arias T."/>
            <person name="Riano-Pachon D.M."/>
            <person name="Di Stilio V.S."/>
        </authorList>
    </citation>
    <scope>NUCLEOTIDE SEQUENCE [LARGE SCALE GENOMIC DNA]</scope>
    <source>
        <strain evidence="9">cv. WT478/WT964</strain>
        <tissue evidence="8">Leaves</tissue>
    </source>
</reference>
<keyword evidence="3" id="KW-0521">NADP</keyword>
<dbReference type="SUPFAM" id="SSF51735">
    <property type="entry name" value="NAD(P)-binding Rossmann-fold domains"/>
    <property type="match status" value="1"/>
</dbReference>
<dbReference type="GO" id="GO:0005829">
    <property type="term" value="C:cytosol"/>
    <property type="evidence" value="ECO:0007669"/>
    <property type="project" value="TreeGrafter"/>
</dbReference>
<evidence type="ECO:0000256" key="2">
    <source>
        <dbReference type="ARBA" id="ARBA00006484"/>
    </source>
</evidence>
<sequence length="369" mass="41429">MDLLNSFLNLVVPPASMVMVAFAWPTLSFINACERLFRGLYRENMEEKVVLITGASSGVGEQIAYEYAKRGANLVLVARRDTRLRGISENARRLGAGHVMIVAADVVKEDDCRRFVEETVNYYGRVDHLVNTASLGHTFLFEEATDTTVFPYMMDINFWGNVLPTYVALPYLKQSNGRIVVNASVEGWLPMPRMSLYGAAKAAVLNFYETLRFELRDEVGITVATHGWIGSEMIGGKLTLEDGAEMQWKEEREVPASGGNVEEFARMIVAGACRGDSYVKYPSWYDTFMMYRAFTPDILRWTFHLLLAPEGSRRTTSYVGTGRPFLESNSPPRKFLTGPPLQETTSPRKSHTGPLTFTPLSPPHQLKLE</sequence>
<keyword evidence="7" id="KW-0472">Membrane</keyword>
<dbReference type="PRINTS" id="PR00080">
    <property type="entry name" value="SDRFAMILY"/>
</dbReference>
<evidence type="ECO:0000256" key="4">
    <source>
        <dbReference type="ARBA" id="ARBA00023002"/>
    </source>
</evidence>
<organism evidence="8 9">
    <name type="scientific">Thalictrum thalictroides</name>
    <name type="common">Rue-anemone</name>
    <name type="synonym">Anemone thalictroides</name>
    <dbReference type="NCBI Taxonomy" id="46969"/>
    <lineage>
        <taxon>Eukaryota</taxon>
        <taxon>Viridiplantae</taxon>
        <taxon>Streptophyta</taxon>
        <taxon>Embryophyta</taxon>
        <taxon>Tracheophyta</taxon>
        <taxon>Spermatophyta</taxon>
        <taxon>Magnoliopsida</taxon>
        <taxon>Ranunculales</taxon>
        <taxon>Ranunculaceae</taxon>
        <taxon>Thalictroideae</taxon>
        <taxon>Thalictrum</taxon>
    </lineage>
</organism>
<comment type="similarity">
    <text evidence="2 5">Belongs to the short-chain dehydrogenases/reductases (SDR) family.</text>
</comment>
<dbReference type="PANTHER" id="PTHR43391">
    <property type="entry name" value="RETINOL DEHYDROGENASE-RELATED"/>
    <property type="match status" value="1"/>
</dbReference>
<dbReference type="PRINTS" id="PR00081">
    <property type="entry name" value="GDHRDH"/>
</dbReference>
<dbReference type="AlphaFoldDB" id="A0A7J6W894"/>
<evidence type="ECO:0000313" key="9">
    <source>
        <dbReference type="Proteomes" id="UP000554482"/>
    </source>
</evidence>
<keyword evidence="4" id="KW-0560">Oxidoreductase</keyword>
<dbReference type="Pfam" id="PF00106">
    <property type="entry name" value="adh_short"/>
    <property type="match status" value="1"/>
</dbReference>
<gene>
    <name evidence="8" type="ORF">FRX31_017831</name>
</gene>
<comment type="caution">
    <text evidence="8">The sequence shown here is derived from an EMBL/GenBank/DDBJ whole genome shotgun (WGS) entry which is preliminary data.</text>
</comment>
<dbReference type="PANTHER" id="PTHR43391:SF14">
    <property type="entry name" value="DEHYDROGENASE_REDUCTASE SDR FAMILY PROTEIN 7-LIKE"/>
    <property type="match status" value="1"/>
</dbReference>
<feature type="region of interest" description="Disordered" evidence="6">
    <location>
        <begin position="315"/>
        <end position="369"/>
    </location>
</feature>
<accession>A0A7J6W894</accession>
<name>A0A7J6W894_THATH</name>
<evidence type="ECO:0000256" key="3">
    <source>
        <dbReference type="ARBA" id="ARBA00022857"/>
    </source>
</evidence>
<dbReference type="OrthoDB" id="1274115at2759"/>
<evidence type="ECO:0000313" key="8">
    <source>
        <dbReference type="EMBL" id="KAF5192575.1"/>
    </source>
</evidence>
<dbReference type="InterPro" id="IPR002347">
    <property type="entry name" value="SDR_fam"/>
</dbReference>
<comment type="subcellular location">
    <subcellularLocation>
        <location evidence="1">Membrane</location>
        <topology evidence="1">Single-pass type II membrane protein</topology>
    </subcellularLocation>
</comment>
<dbReference type="Proteomes" id="UP000554482">
    <property type="component" value="Unassembled WGS sequence"/>
</dbReference>
<dbReference type="Gene3D" id="3.40.50.720">
    <property type="entry name" value="NAD(P)-binding Rossmann-like Domain"/>
    <property type="match status" value="1"/>
</dbReference>
<keyword evidence="9" id="KW-1185">Reference proteome</keyword>
<dbReference type="GO" id="GO:0016020">
    <property type="term" value="C:membrane"/>
    <property type="evidence" value="ECO:0007669"/>
    <property type="project" value="UniProtKB-SubCell"/>
</dbReference>
<keyword evidence="7" id="KW-1133">Transmembrane helix</keyword>